<dbReference type="AlphaFoldDB" id="A0A0L0SX35"/>
<reference evidence="3" key="2">
    <citation type="submission" date="2009-11" db="EMBL/GenBank/DDBJ databases">
        <title>The Genome Sequence of Allomyces macrogynus strain ATCC 38327.</title>
        <authorList>
            <consortium name="The Broad Institute Genome Sequencing Platform"/>
            <person name="Russ C."/>
            <person name="Cuomo C."/>
            <person name="Shea T."/>
            <person name="Young S.K."/>
            <person name="Zeng Q."/>
            <person name="Koehrsen M."/>
            <person name="Haas B."/>
            <person name="Borodovsky M."/>
            <person name="Guigo R."/>
            <person name="Alvarado L."/>
            <person name="Berlin A."/>
            <person name="Borenstein D."/>
            <person name="Chen Z."/>
            <person name="Engels R."/>
            <person name="Freedman E."/>
            <person name="Gellesch M."/>
            <person name="Goldberg J."/>
            <person name="Griggs A."/>
            <person name="Gujja S."/>
            <person name="Heiman D."/>
            <person name="Hepburn T."/>
            <person name="Howarth C."/>
            <person name="Jen D."/>
            <person name="Larson L."/>
            <person name="Lewis B."/>
            <person name="Mehta T."/>
            <person name="Park D."/>
            <person name="Pearson M."/>
            <person name="Roberts A."/>
            <person name="Saif S."/>
            <person name="Shenoy N."/>
            <person name="Sisk P."/>
            <person name="Stolte C."/>
            <person name="Sykes S."/>
            <person name="Walk T."/>
            <person name="White J."/>
            <person name="Yandava C."/>
            <person name="Burger G."/>
            <person name="Gray M.W."/>
            <person name="Holland P.W.H."/>
            <person name="King N."/>
            <person name="Lang F.B.F."/>
            <person name="Roger A.J."/>
            <person name="Ruiz-Trillo I."/>
            <person name="Lander E."/>
            <person name="Nusbaum C."/>
        </authorList>
    </citation>
    <scope>NUCLEOTIDE SEQUENCE [LARGE SCALE GENOMIC DNA]</scope>
    <source>
        <strain evidence="3">ATCC 38327</strain>
    </source>
</reference>
<dbReference type="EMBL" id="GG745352">
    <property type="protein sequence ID" value="KNE67036.1"/>
    <property type="molecule type" value="Genomic_DNA"/>
</dbReference>
<accession>A0A0L0SX35</accession>
<feature type="region of interest" description="Disordered" evidence="1">
    <location>
        <begin position="64"/>
        <end position="111"/>
    </location>
</feature>
<evidence type="ECO:0000313" key="2">
    <source>
        <dbReference type="EMBL" id="KNE67036.1"/>
    </source>
</evidence>
<sequence length="111" mass="12344">MGKAKQKAQIVYKPVNPWDKSAPVPGAGKAKGGAAPLREDTSVVKITRDETMDEAADLTKVKKTTPMKKKGGKKQSAQLEKAMARAEQLEEKATKNERKRLDKQKRKVLWD</sequence>
<name>A0A0L0SX35_ALLM3</name>
<dbReference type="Proteomes" id="UP000054350">
    <property type="component" value="Unassembled WGS sequence"/>
</dbReference>
<keyword evidence="3" id="KW-1185">Reference proteome</keyword>
<dbReference type="OrthoDB" id="10429419at2759"/>
<protein>
    <submittedName>
        <fullName evidence="2">Uncharacterized protein</fullName>
    </submittedName>
</protein>
<dbReference type="VEuPathDB" id="FungiDB:AMAG_12113"/>
<evidence type="ECO:0000313" key="3">
    <source>
        <dbReference type="Proteomes" id="UP000054350"/>
    </source>
</evidence>
<feature type="compositionally biased region" description="Basic and acidic residues" evidence="1">
    <location>
        <begin position="82"/>
        <end position="100"/>
    </location>
</feature>
<reference evidence="2 3" key="1">
    <citation type="submission" date="2009-11" db="EMBL/GenBank/DDBJ databases">
        <title>Annotation of Allomyces macrogynus ATCC 38327.</title>
        <authorList>
            <consortium name="The Broad Institute Genome Sequencing Platform"/>
            <person name="Russ C."/>
            <person name="Cuomo C."/>
            <person name="Burger G."/>
            <person name="Gray M.W."/>
            <person name="Holland P.W.H."/>
            <person name="King N."/>
            <person name="Lang F.B.F."/>
            <person name="Roger A.J."/>
            <person name="Ruiz-Trillo I."/>
            <person name="Young S.K."/>
            <person name="Zeng Q."/>
            <person name="Gargeya S."/>
            <person name="Fitzgerald M."/>
            <person name="Haas B."/>
            <person name="Abouelleil A."/>
            <person name="Alvarado L."/>
            <person name="Arachchi H.M."/>
            <person name="Berlin A."/>
            <person name="Chapman S.B."/>
            <person name="Gearin G."/>
            <person name="Goldberg J."/>
            <person name="Griggs A."/>
            <person name="Gujja S."/>
            <person name="Hansen M."/>
            <person name="Heiman D."/>
            <person name="Howarth C."/>
            <person name="Larimer J."/>
            <person name="Lui A."/>
            <person name="MacDonald P.J.P."/>
            <person name="McCowen C."/>
            <person name="Montmayeur A."/>
            <person name="Murphy C."/>
            <person name="Neiman D."/>
            <person name="Pearson M."/>
            <person name="Priest M."/>
            <person name="Roberts A."/>
            <person name="Saif S."/>
            <person name="Shea T."/>
            <person name="Sisk P."/>
            <person name="Stolte C."/>
            <person name="Sykes S."/>
            <person name="Wortman J."/>
            <person name="Nusbaum C."/>
            <person name="Birren B."/>
        </authorList>
    </citation>
    <scope>NUCLEOTIDE SEQUENCE [LARGE SCALE GENOMIC DNA]</scope>
    <source>
        <strain evidence="2 3">ATCC 38327</strain>
    </source>
</reference>
<proteinExistence type="predicted"/>
<evidence type="ECO:0000256" key="1">
    <source>
        <dbReference type="SAM" id="MobiDB-lite"/>
    </source>
</evidence>
<feature type="compositionally biased region" description="Low complexity" evidence="1">
    <location>
        <begin position="26"/>
        <end position="35"/>
    </location>
</feature>
<feature type="region of interest" description="Disordered" evidence="1">
    <location>
        <begin position="1"/>
        <end position="39"/>
    </location>
</feature>
<gene>
    <name evidence="2" type="ORF">AMAG_12113</name>
</gene>
<feature type="compositionally biased region" description="Basic residues" evidence="1">
    <location>
        <begin position="101"/>
        <end position="111"/>
    </location>
</feature>
<feature type="compositionally biased region" description="Basic residues" evidence="1">
    <location>
        <begin position="64"/>
        <end position="73"/>
    </location>
</feature>
<organism evidence="2 3">
    <name type="scientific">Allomyces macrogynus (strain ATCC 38327)</name>
    <name type="common">Allomyces javanicus var. macrogynus</name>
    <dbReference type="NCBI Taxonomy" id="578462"/>
    <lineage>
        <taxon>Eukaryota</taxon>
        <taxon>Fungi</taxon>
        <taxon>Fungi incertae sedis</taxon>
        <taxon>Blastocladiomycota</taxon>
        <taxon>Blastocladiomycetes</taxon>
        <taxon>Blastocladiales</taxon>
        <taxon>Blastocladiaceae</taxon>
        <taxon>Allomyces</taxon>
    </lineage>
</organism>